<dbReference type="InterPro" id="IPR000237">
    <property type="entry name" value="GRIP_dom"/>
</dbReference>
<gene>
    <name evidence="7" type="ORF">FN846DRAFT_539826</name>
</gene>
<comment type="caution">
    <text evidence="7">The sequence shown here is derived from an EMBL/GenBank/DDBJ whole genome shotgun (WGS) entry which is preliminary data.</text>
</comment>
<feature type="region of interest" description="Disordered" evidence="5">
    <location>
        <begin position="1"/>
        <end position="77"/>
    </location>
</feature>
<keyword evidence="2" id="KW-0333">Golgi apparatus</keyword>
<evidence type="ECO:0000313" key="7">
    <source>
        <dbReference type="EMBL" id="KAA8910408.1"/>
    </source>
</evidence>
<dbReference type="PANTHER" id="PTHR18921">
    <property type="entry name" value="MYOSIN HEAVY CHAIN - RELATED"/>
    <property type="match status" value="1"/>
</dbReference>
<sequence length="560" mass="62154">MESATNTPSTTPTKKKSFKVKNKNRKAAAAAATTSAATPEATTNGHKPVGEAEQGSATGEEEEEGEEAINGDDEDIEAIRKELSDAQAQAVESTKKLSAETARADKLSEELEVLRKELAANSKSGGTSALELQRLHNELEAEKEAHVRAKTDAEKRIREIQEAKESVDAQYSALLGRVSTIRTTLGERMKADAEELAATKQTVEELEEQNRALNDAVEELRDEADKLRVDKDASAKELSSLRNRLNLSQQNWNKERADLINAERFAKEEYEVARRAMQDWEVIATEERAVRESLGDRVIELEDQLASQKQQYDRMAADYEKQSNSMDGLQRALQEIQDARKKELREIVENTQAQISALTTKCEALDKLAKEAESNLAAAKQDLERVLPFEKEVKEKNLLIGKLRHEAVTLNDHLRKALRMLKRDNAEDKIDKQLVTNVFLQFVSIQRGDQKKYEVLKLIASVLDWNDGALSSLHREPDENADSTTTEQKEKAGLLRPGTAVQSSNSPATGFFASLKTPPLTPFHRSPSTPSLGDTYGDEKDIAAVGFSAGFREVDSAGRL</sequence>
<dbReference type="OrthoDB" id="425925at2759"/>
<feature type="compositionally biased region" description="Acidic residues" evidence="5">
    <location>
        <begin position="59"/>
        <end position="76"/>
    </location>
</feature>
<feature type="compositionally biased region" description="Basic residues" evidence="5">
    <location>
        <begin position="13"/>
        <end position="26"/>
    </location>
</feature>
<evidence type="ECO:0000256" key="1">
    <source>
        <dbReference type="ARBA" id="ARBA00004555"/>
    </source>
</evidence>
<evidence type="ECO:0000256" key="3">
    <source>
        <dbReference type="ARBA" id="ARBA00023054"/>
    </source>
</evidence>
<dbReference type="PROSITE" id="PS50913">
    <property type="entry name" value="GRIP"/>
    <property type="match status" value="1"/>
</dbReference>
<dbReference type="InterPro" id="IPR019459">
    <property type="entry name" value="GRAB"/>
</dbReference>
<keyword evidence="8" id="KW-1185">Reference proteome</keyword>
<feature type="compositionally biased region" description="Low complexity" evidence="5">
    <location>
        <begin position="27"/>
        <end position="43"/>
    </location>
</feature>
<dbReference type="Proteomes" id="UP000326924">
    <property type="component" value="Unassembled WGS sequence"/>
</dbReference>
<dbReference type="AlphaFoldDB" id="A0A5J5F2G9"/>
<keyword evidence="3 4" id="KW-0175">Coiled coil</keyword>
<proteinExistence type="predicted"/>
<dbReference type="GO" id="GO:0005794">
    <property type="term" value="C:Golgi apparatus"/>
    <property type="evidence" value="ECO:0007669"/>
    <property type="project" value="UniProtKB-SubCell"/>
</dbReference>
<accession>A0A5J5F2G9</accession>
<dbReference type="InParanoid" id="A0A5J5F2G9"/>
<evidence type="ECO:0000313" key="8">
    <source>
        <dbReference type="Proteomes" id="UP000326924"/>
    </source>
</evidence>
<dbReference type="PANTHER" id="PTHR18921:SF2">
    <property type="entry name" value="THYROID RECEPTOR-INTERACTING PROTEIN 11"/>
    <property type="match status" value="1"/>
</dbReference>
<dbReference type="EMBL" id="VXIS01000046">
    <property type="protein sequence ID" value="KAA8910408.1"/>
    <property type="molecule type" value="Genomic_DNA"/>
</dbReference>
<comment type="subcellular location">
    <subcellularLocation>
        <location evidence="1">Golgi apparatus</location>
    </subcellularLocation>
</comment>
<dbReference type="GO" id="GO:0031267">
    <property type="term" value="F:small GTPase binding"/>
    <property type="evidence" value="ECO:0007669"/>
    <property type="project" value="TreeGrafter"/>
</dbReference>
<feature type="coiled-coil region" evidence="4">
    <location>
        <begin position="291"/>
        <end position="382"/>
    </location>
</feature>
<dbReference type="Pfam" id="PF10375">
    <property type="entry name" value="GRAB"/>
    <property type="match status" value="1"/>
</dbReference>
<feature type="domain" description="GRIP" evidence="6">
    <location>
        <begin position="425"/>
        <end position="476"/>
    </location>
</feature>
<feature type="compositionally biased region" description="Low complexity" evidence="5">
    <location>
        <begin position="1"/>
        <end position="12"/>
    </location>
</feature>
<protein>
    <recommendedName>
        <fullName evidence="6">GRIP domain-containing protein</fullName>
    </recommendedName>
</protein>
<name>A0A5J5F2G9_9PEZI</name>
<dbReference type="GO" id="GO:0006888">
    <property type="term" value="P:endoplasmic reticulum to Golgi vesicle-mediated transport"/>
    <property type="evidence" value="ECO:0007669"/>
    <property type="project" value="TreeGrafter"/>
</dbReference>
<reference evidence="7 8" key="1">
    <citation type="submission" date="2019-09" db="EMBL/GenBank/DDBJ databases">
        <title>Draft genome of the ectomycorrhizal ascomycete Sphaerosporella brunnea.</title>
        <authorList>
            <consortium name="DOE Joint Genome Institute"/>
            <person name="Benucci G.M."/>
            <person name="Marozzi G."/>
            <person name="Antonielli L."/>
            <person name="Sanchez S."/>
            <person name="Marco P."/>
            <person name="Wang X."/>
            <person name="Falini L.B."/>
            <person name="Barry K."/>
            <person name="Haridas S."/>
            <person name="Lipzen A."/>
            <person name="Labutti K."/>
            <person name="Grigoriev I.V."/>
            <person name="Murat C."/>
            <person name="Martin F."/>
            <person name="Albertini E."/>
            <person name="Donnini D."/>
            <person name="Bonito G."/>
        </authorList>
    </citation>
    <scope>NUCLEOTIDE SEQUENCE [LARGE SCALE GENOMIC DNA]</scope>
    <source>
        <strain evidence="7 8">Sb_GMNB300</strain>
    </source>
</reference>
<evidence type="ECO:0000256" key="5">
    <source>
        <dbReference type="SAM" id="MobiDB-lite"/>
    </source>
</evidence>
<evidence type="ECO:0000256" key="2">
    <source>
        <dbReference type="ARBA" id="ARBA00023034"/>
    </source>
</evidence>
<evidence type="ECO:0000256" key="4">
    <source>
        <dbReference type="SAM" id="Coils"/>
    </source>
</evidence>
<evidence type="ECO:0000259" key="6">
    <source>
        <dbReference type="PROSITE" id="PS50913"/>
    </source>
</evidence>
<dbReference type="GO" id="GO:0007030">
    <property type="term" value="P:Golgi organization"/>
    <property type="evidence" value="ECO:0007669"/>
    <property type="project" value="TreeGrafter"/>
</dbReference>
<organism evidence="7 8">
    <name type="scientific">Sphaerosporella brunnea</name>
    <dbReference type="NCBI Taxonomy" id="1250544"/>
    <lineage>
        <taxon>Eukaryota</taxon>
        <taxon>Fungi</taxon>
        <taxon>Dikarya</taxon>
        <taxon>Ascomycota</taxon>
        <taxon>Pezizomycotina</taxon>
        <taxon>Pezizomycetes</taxon>
        <taxon>Pezizales</taxon>
        <taxon>Pyronemataceae</taxon>
        <taxon>Sphaerosporella</taxon>
    </lineage>
</organism>
<feature type="region of interest" description="Disordered" evidence="5">
    <location>
        <begin position="472"/>
        <end position="537"/>
    </location>
</feature>